<evidence type="ECO:0000256" key="1">
    <source>
        <dbReference type="ARBA" id="ARBA00005446"/>
    </source>
</evidence>
<evidence type="ECO:0000256" key="3">
    <source>
        <dbReference type="ARBA" id="ARBA00023235"/>
    </source>
</evidence>
<evidence type="ECO:0000256" key="2">
    <source>
        <dbReference type="ARBA" id="ARBA00023125"/>
    </source>
</evidence>
<evidence type="ECO:0000256" key="4">
    <source>
        <dbReference type="ARBA" id="ARBA00034617"/>
    </source>
</evidence>
<dbReference type="GO" id="GO:0005694">
    <property type="term" value="C:chromosome"/>
    <property type="evidence" value="ECO:0007669"/>
    <property type="project" value="TreeGrafter"/>
</dbReference>
<dbReference type="InterPro" id="IPR027417">
    <property type="entry name" value="P-loop_NTPase"/>
</dbReference>
<accession>A0A7D9EFP1</accession>
<dbReference type="PANTHER" id="PTHR13710">
    <property type="entry name" value="DNA HELICASE RECQ FAMILY MEMBER"/>
    <property type="match status" value="1"/>
</dbReference>
<dbReference type="GO" id="GO:0003677">
    <property type="term" value="F:DNA binding"/>
    <property type="evidence" value="ECO:0007669"/>
    <property type="project" value="UniProtKB-KW"/>
</dbReference>
<keyword evidence="9" id="KW-1185">Reference proteome</keyword>
<keyword evidence="2" id="KW-0238">DNA-binding</keyword>
<dbReference type="Proteomes" id="UP001152795">
    <property type="component" value="Unassembled WGS sequence"/>
</dbReference>
<dbReference type="EC" id="5.6.2.4" evidence="5"/>
<feature type="domain" description="Helicase C-terminal" evidence="7">
    <location>
        <begin position="97"/>
        <end position="271"/>
    </location>
</feature>
<comment type="caution">
    <text evidence="8">The sequence shown here is derived from an EMBL/GenBank/DDBJ whole genome shotgun (WGS) entry which is preliminary data.</text>
</comment>
<keyword evidence="3" id="KW-0413">Isomerase</keyword>
<evidence type="ECO:0000256" key="5">
    <source>
        <dbReference type="ARBA" id="ARBA00034808"/>
    </source>
</evidence>
<dbReference type="GO" id="GO:0000724">
    <property type="term" value="P:double-strand break repair via homologous recombination"/>
    <property type="evidence" value="ECO:0007669"/>
    <property type="project" value="TreeGrafter"/>
</dbReference>
<evidence type="ECO:0000256" key="6">
    <source>
        <dbReference type="ARBA" id="ARBA00044566"/>
    </source>
</evidence>
<dbReference type="PROSITE" id="PS51194">
    <property type="entry name" value="HELICASE_CTER"/>
    <property type="match status" value="1"/>
</dbReference>
<name>A0A7D9EFP1_PARCT</name>
<protein>
    <recommendedName>
        <fullName evidence="5">DNA 3'-5' helicase</fullName>
        <ecNumber evidence="5">5.6.2.4</ecNumber>
    </recommendedName>
    <alternativeName>
        <fullName evidence="6">DNA 3'-5' helicase Q1</fullName>
    </alternativeName>
</protein>
<evidence type="ECO:0000313" key="9">
    <source>
        <dbReference type="Proteomes" id="UP001152795"/>
    </source>
</evidence>
<dbReference type="GO" id="GO:0043138">
    <property type="term" value="F:3'-5' DNA helicase activity"/>
    <property type="evidence" value="ECO:0007669"/>
    <property type="project" value="UniProtKB-EC"/>
</dbReference>
<dbReference type="SMART" id="SM00490">
    <property type="entry name" value="HELICc"/>
    <property type="match status" value="1"/>
</dbReference>
<dbReference type="PANTHER" id="PTHR13710:SF105">
    <property type="entry name" value="ATP-DEPENDENT DNA HELICASE Q1"/>
    <property type="match status" value="1"/>
</dbReference>
<dbReference type="Pfam" id="PF00271">
    <property type="entry name" value="Helicase_C"/>
    <property type="match status" value="1"/>
</dbReference>
<comment type="similarity">
    <text evidence="1">Belongs to the helicase family. RecQ subfamily.</text>
</comment>
<dbReference type="EMBL" id="CACRXK020006407">
    <property type="protein sequence ID" value="CAB4009302.1"/>
    <property type="molecule type" value="Genomic_DNA"/>
</dbReference>
<dbReference type="InterPro" id="IPR001650">
    <property type="entry name" value="Helicase_C-like"/>
</dbReference>
<dbReference type="GO" id="GO:0009378">
    <property type="term" value="F:four-way junction helicase activity"/>
    <property type="evidence" value="ECO:0007669"/>
    <property type="project" value="TreeGrafter"/>
</dbReference>
<sequence length="399" mass="44528">MDRLLHGQIASKMNSFRPAYGKLDVLVSIFPEIPHLATTATATLKSQKEICDRLQIIDPVVISVNPDRSNIFLESKKRPATGEDKLHPILEPLCKELLEKKINMPLTLVYGTLNICAESFLFFANMLGKKQYFPLGAPPKSENRLFSQYHAEYPQHEKERLINGLINNMCKARVLFVTVAFGIGVDLPSIRQVIHIGVPRTMEEYFQEVGRAGRDGLPAVATIYYNSYDVRSGDNAVDAVMKELVSGKSCKRMLILNYFGHQLTRANTNIIHACCDNDAAKCDCDECLGSVLLLQLQNTTVQETVIPENCAEVMELLSIDSEQKNEIRKALEEHMEMLYFGPSCVGGMSLATGFTPDLIAKAIEQCEHLVSIEAAEHLLPVFSRENATVIFNIVKTFSS</sequence>
<dbReference type="GO" id="GO:0005737">
    <property type="term" value="C:cytoplasm"/>
    <property type="evidence" value="ECO:0007669"/>
    <property type="project" value="TreeGrafter"/>
</dbReference>
<gene>
    <name evidence="8" type="ORF">PACLA_8A052295</name>
</gene>
<dbReference type="Gene3D" id="3.40.50.300">
    <property type="entry name" value="P-loop containing nucleotide triphosphate hydrolases"/>
    <property type="match status" value="2"/>
</dbReference>
<dbReference type="AlphaFoldDB" id="A0A7D9EFP1"/>
<reference evidence="8" key="1">
    <citation type="submission" date="2020-04" db="EMBL/GenBank/DDBJ databases">
        <authorList>
            <person name="Alioto T."/>
            <person name="Alioto T."/>
            <person name="Gomez Garrido J."/>
        </authorList>
    </citation>
    <scope>NUCLEOTIDE SEQUENCE</scope>
    <source>
        <strain evidence="8">A484AB</strain>
    </source>
</reference>
<evidence type="ECO:0000313" key="8">
    <source>
        <dbReference type="EMBL" id="CAB4009302.1"/>
    </source>
</evidence>
<comment type="catalytic activity">
    <reaction evidence="4">
        <text>Couples ATP hydrolysis with the unwinding of duplex DNA by translocating in the 3'-5' direction.</text>
        <dbReference type="EC" id="5.6.2.4"/>
    </reaction>
</comment>
<dbReference type="SUPFAM" id="SSF52540">
    <property type="entry name" value="P-loop containing nucleoside triphosphate hydrolases"/>
    <property type="match status" value="1"/>
</dbReference>
<organism evidence="8 9">
    <name type="scientific">Paramuricea clavata</name>
    <name type="common">Red gorgonian</name>
    <name type="synonym">Violescent sea-whip</name>
    <dbReference type="NCBI Taxonomy" id="317549"/>
    <lineage>
        <taxon>Eukaryota</taxon>
        <taxon>Metazoa</taxon>
        <taxon>Cnidaria</taxon>
        <taxon>Anthozoa</taxon>
        <taxon>Octocorallia</taxon>
        <taxon>Malacalcyonacea</taxon>
        <taxon>Plexauridae</taxon>
        <taxon>Paramuricea</taxon>
    </lineage>
</organism>
<proteinExistence type="inferred from homology"/>
<evidence type="ECO:0000259" key="7">
    <source>
        <dbReference type="PROSITE" id="PS51194"/>
    </source>
</evidence>
<dbReference type="OrthoDB" id="10261556at2759"/>